<dbReference type="InterPro" id="IPR002797">
    <property type="entry name" value="Polysacc_synth"/>
</dbReference>
<organism evidence="7 8">
    <name type="scientific">Sideroxyarcus emersonii</name>
    <dbReference type="NCBI Taxonomy" id="2764705"/>
    <lineage>
        <taxon>Bacteria</taxon>
        <taxon>Pseudomonadati</taxon>
        <taxon>Pseudomonadota</taxon>
        <taxon>Betaproteobacteria</taxon>
        <taxon>Nitrosomonadales</taxon>
        <taxon>Gallionellaceae</taxon>
        <taxon>Sideroxyarcus</taxon>
    </lineage>
</organism>
<dbReference type="PANTHER" id="PTHR30250">
    <property type="entry name" value="PST FAMILY PREDICTED COLANIC ACID TRANSPORTER"/>
    <property type="match status" value="1"/>
</dbReference>
<feature type="transmembrane region" description="Helical" evidence="6">
    <location>
        <begin position="7"/>
        <end position="28"/>
    </location>
</feature>
<evidence type="ECO:0000256" key="4">
    <source>
        <dbReference type="ARBA" id="ARBA00022989"/>
    </source>
</evidence>
<evidence type="ECO:0000256" key="1">
    <source>
        <dbReference type="ARBA" id="ARBA00004651"/>
    </source>
</evidence>
<feature type="transmembrane region" description="Helical" evidence="6">
    <location>
        <begin position="401"/>
        <end position="419"/>
    </location>
</feature>
<gene>
    <name evidence="7" type="ORF">MIZ01_2642</name>
</gene>
<keyword evidence="8" id="KW-1185">Reference proteome</keyword>
<feature type="transmembrane region" description="Helical" evidence="6">
    <location>
        <begin position="86"/>
        <end position="106"/>
    </location>
</feature>
<feature type="transmembrane region" description="Helical" evidence="6">
    <location>
        <begin position="464"/>
        <end position="485"/>
    </location>
</feature>
<protein>
    <recommendedName>
        <fullName evidence="9">Polysaccharide biosynthesis protein</fullName>
    </recommendedName>
</protein>
<keyword evidence="5 6" id="KW-0472">Membrane</keyword>
<proteinExistence type="predicted"/>
<dbReference type="RefSeq" id="WP_237247343.1">
    <property type="nucleotide sequence ID" value="NZ_AP023423.1"/>
</dbReference>
<evidence type="ECO:0000256" key="3">
    <source>
        <dbReference type="ARBA" id="ARBA00022692"/>
    </source>
</evidence>
<evidence type="ECO:0000256" key="5">
    <source>
        <dbReference type="ARBA" id="ARBA00023136"/>
    </source>
</evidence>
<feature type="transmembrane region" description="Helical" evidence="6">
    <location>
        <begin position="431"/>
        <end position="452"/>
    </location>
</feature>
<reference evidence="7 8" key="1">
    <citation type="journal article" date="2022" name="Int. J. Syst. Evol. Microbiol.">
        <title>&lt;i&gt;Sideroxyarcus emersonii&lt;/i&gt; gen. nov. sp. nov., a neutrophilic, microaerobic iron- and thiosulfate-oxidizing bacterium isolated from iron-rich wetland sediment.</title>
        <authorList>
            <person name="Kato S."/>
            <person name="Itoh T."/>
            <person name="Iino T."/>
            <person name="Ohkuma M."/>
        </authorList>
    </citation>
    <scope>NUCLEOTIDE SEQUENCE [LARGE SCALE GENOMIC DNA]</scope>
    <source>
        <strain evidence="7 8">MIZ01</strain>
    </source>
</reference>
<evidence type="ECO:0000313" key="7">
    <source>
        <dbReference type="EMBL" id="BCK88836.1"/>
    </source>
</evidence>
<accession>A0AAN2C081</accession>
<evidence type="ECO:0000256" key="6">
    <source>
        <dbReference type="SAM" id="Phobius"/>
    </source>
</evidence>
<feature type="transmembrane region" description="Helical" evidence="6">
    <location>
        <begin position="223"/>
        <end position="240"/>
    </location>
</feature>
<evidence type="ECO:0000256" key="2">
    <source>
        <dbReference type="ARBA" id="ARBA00022475"/>
    </source>
</evidence>
<feature type="transmembrane region" description="Helical" evidence="6">
    <location>
        <begin position="126"/>
        <end position="145"/>
    </location>
</feature>
<keyword evidence="4 6" id="KW-1133">Transmembrane helix</keyword>
<dbReference type="Proteomes" id="UP001320326">
    <property type="component" value="Chromosome"/>
</dbReference>
<dbReference type="AlphaFoldDB" id="A0AAN2C081"/>
<feature type="transmembrane region" description="Helical" evidence="6">
    <location>
        <begin position="183"/>
        <end position="202"/>
    </location>
</feature>
<feature type="transmembrane region" description="Helical" evidence="6">
    <location>
        <begin position="342"/>
        <end position="362"/>
    </location>
</feature>
<feature type="transmembrane region" description="Helical" evidence="6">
    <location>
        <begin position="260"/>
        <end position="282"/>
    </location>
</feature>
<comment type="subcellular location">
    <subcellularLocation>
        <location evidence="1">Cell membrane</location>
        <topology evidence="1">Multi-pass membrane protein</topology>
    </subcellularLocation>
</comment>
<dbReference type="Pfam" id="PF01943">
    <property type="entry name" value="Polysacc_synt"/>
    <property type="match status" value="1"/>
</dbReference>
<feature type="transmembrane region" description="Helical" evidence="6">
    <location>
        <begin position="157"/>
        <end position="177"/>
    </location>
</feature>
<sequence length="503" mass="54667">MSLKRNFSAGLLSSLWAALLGLAVVPLYLKYLGIEAYGLIGFFATTQALLQLLDLGLSPTINREVARASSSGDMHEAQDLLHTLEIVFWVTAAVIVIGIVALSPAISGHWLQSKGLPQETVTHALMLMGLVVACRWPVGLYMGALMGMQKIALSSTISAAATTLSSIGAIVILAFVSQTIEAFFIWQASIGILYALFVRWVAWREMGPETDTSQFRMATLKKVWRFSAGMSGVAITGIILMQLDKVMLSRLLSLEDFGRYMLAVVTAGSLYILLTPLFNAIYPRMAALVSSGEIEKLADLYKTGTRLFLAVLFPIAIMMAVFSEDLLYLWTQDRELARSSALVVSLFLMGTSLNGVMHFPYALQLAYGETRLPLIINAILIIIMVPMTIYLAMSYGAAGGAGSWALLNCIYLLVGTWLTHRTLLKGAGTKWLLGDVLLPLFIAVMAGGAGALAQKYEFQPYIELGIGMVLIGISFTITVMISPRLRATMRNMRSKGIVGVNPI</sequence>
<keyword evidence="3 6" id="KW-0812">Transmembrane</keyword>
<dbReference type="KEGG" id="seme:MIZ01_2642"/>
<evidence type="ECO:0008006" key="9">
    <source>
        <dbReference type="Google" id="ProtNLM"/>
    </source>
</evidence>
<feature type="transmembrane region" description="Helical" evidence="6">
    <location>
        <begin position="374"/>
        <end position="395"/>
    </location>
</feature>
<dbReference type="InterPro" id="IPR050833">
    <property type="entry name" value="Poly_Biosynth_Transport"/>
</dbReference>
<dbReference type="GO" id="GO:0005886">
    <property type="term" value="C:plasma membrane"/>
    <property type="evidence" value="ECO:0007669"/>
    <property type="project" value="UniProtKB-SubCell"/>
</dbReference>
<name>A0AAN2C081_9PROT</name>
<evidence type="ECO:0000313" key="8">
    <source>
        <dbReference type="Proteomes" id="UP001320326"/>
    </source>
</evidence>
<feature type="transmembrane region" description="Helical" evidence="6">
    <location>
        <begin position="34"/>
        <end position="53"/>
    </location>
</feature>
<keyword evidence="2" id="KW-1003">Cell membrane</keyword>
<dbReference type="PANTHER" id="PTHR30250:SF26">
    <property type="entry name" value="PSMA PROTEIN"/>
    <property type="match status" value="1"/>
</dbReference>
<feature type="transmembrane region" description="Helical" evidence="6">
    <location>
        <begin position="303"/>
        <end position="322"/>
    </location>
</feature>
<dbReference type="EMBL" id="AP023423">
    <property type="protein sequence ID" value="BCK88836.1"/>
    <property type="molecule type" value="Genomic_DNA"/>
</dbReference>